<evidence type="ECO:0000256" key="1">
    <source>
        <dbReference type="ARBA" id="ARBA00022722"/>
    </source>
</evidence>
<dbReference type="NCBIfam" id="TIGR00287">
    <property type="entry name" value="cas1"/>
    <property type="match status" value="1"/>
</dbReference>
<protein>
    <recommendedName>
        <fullName evidence="10">CRISPR-associated endonuclease Cas1</fullName>
        <ecNumber evidence="10">3.1.-.-</ecNumber>
    </recommendedName>
</protein>
<feature type="binding site" evidence="10">
    <location>
        <position position="246"/>
    </location>
    <ligand>
        <name>Mn(2+)</name>
        <dbReference type="ChEBI" id="CHEBI:29035"/>
    </ligand>
</feature>
<dbReference type="InterPro" id="IPR042211">
    <property type="entry name" value="CRISPR-assoc_Cas1_N"/>
</dbReference>
<dbReference type="RefSeq" id="WP_323252741.1">
    <property type="nucleotide sequence ID" value="NZ_JAYFUL010000051.1"/>
</dbReference>
<dbReference type="InterPro" id="IPR050646">
    <property type="entry name" value="Cas1"/>
</dbReference>
<keyword evidence="4 10" id="KW-0378">Hydrolase</keyword>
<dbReference type="CDD" id="cd09634">
    <property type="entry name" value="Cas1_I-II-III"/>
    <property type="match status" value="1"/>
</dbReference>
<keyword evidence="7 10" id="KW-0238">DNA-binding</keyword>
<name>A0ABU5QTI5_9BACT</name>
<keyword evidence="2 10" id="KW-0479">Metal-binding</keyword>
<dbReference type="EC" id="3.1.-.-" evidence="10"/>
<dbReference type="HAMAP" id="MF_01470">
    <property type="entry name" value="Cas1"/>
    <property type="match status" value="1"/>
</dbReference>
<dbReference type="InterPro" id="IPR002729">
    <property type="entry name" value="CRISPR-assoc_Cas1"/>
</dbReference>
<evidence type="ECO:0000256" key="8">
    <source>
        <dbReference type="ARBA" id="ARBA00023211"/>
    </source>
</evidence>
<dbReference type="PANTHER" id="PTHR34353">
    <property type="entry name" value="CRISPR-ASSOCIATED ENDONUCLEASE CAS1 1"/>
    <property type="match status" value="1"/>
</dbReference>
<evidence type="ECO:0000256" key="5">
    <source>
        <dbReference type="ARBA" id="ARBA00022842"/>
    </source>
</evidence>
<keyword evidence="1 10" id="KW-0540">Nuclease</keyword>
<dbReference type="Pfam" id="PF01867">
    <property type="entry name" value="Cas_Cas1"/>
    <property type="match status" value="1"/>
</dbReference>
<keyword evidence="5 10" id="KW-0460">Magnesium</keyword>
<keyword evidence="8 10" id="KW-0464">Manganese</keyword>
<dbReference type="EMBL" id="JAYFUL010000051">
    <property type="protein sequence ID" value="MEA5260328.1"/>
    <property type="molecule type" value="Genomic_DNA"/>
</dbReference>
<dbReference type="GO" id="GO:0004519">
    <property type="term" value="F:endonuclease activity"/>
    <property type="evidence" value="ECO:0007669"/>
    <property type="project" value="UniProtKB-KW"/>
</dbReference>
<feature type="binding site" evidence="10">
    <location>
        <position position="231"/>
    </location>
    <ligand>
        <name>Mn(2+)</name>
        <dbReference type="ChEBI" id="CHEBI:29035"/>
    </ligand>
</feature>
<evidence type="ECO:0000256" key="6">
    <source>
        <dbReference type="ARBA" id="ARBA00023118"/>
    </source>
</evidence>
<sequence length="335" mass="38659">MQLILDTNGLIVKQRNQCFQIIFGETEKLIAPTKITSIAVTKNCLLSSSAMILAAQNRIPIYFVDGIGKVLSTARSASFDSLSTIRRKQVFFNHTSDATNWILSIFSEKNKQELETLRWLINIRKLAKDEINQGIETLIEFQKYLENIPFQELTVEDIRPQLLGKEGSSARQYWEAVSACLPEHFIFENRTRRPATDPFNAALNYLYGMLYTTVENAIWSAGLDPYLGIFHVDEYNAPTLSFDLIETFRPWADRFLIEAFLDGFFDNTFVDVKQNNAHVLNSKGKSWLIPAWNEYLLVKERMEDFQVSRKNAIHRMADNLRNQIEDVKIPSEMIK</sequence>
<dbReference type="InterPro" id="IPR042206">
    <property type="entry name" value="CRISPR-assoc_Cas1_C"/>
</dbReference>
<dbReference type="Proteomes" id="UP001304671">
    <property type="component" value="Unassembled WGS sequence"/>
</dbReference>
<evidence type="ECO:0000256" key="3">
    <source>
        <dbReference type="ARBA" id="ARBA00022759"/>
    </source>
</evidence>
<evidence type="ECO:0000256" key="9">
    <source>
        <dbReference type="ARBA" id="ARBA00038592"/>
    </source>
</evidence>
<reference evidence="11 12" key="1">
    <citation type="submission" date="2023-12" db="EMBL/GenBank/DDBJ databases">
        <title>Novel species of the genus Arcicella isolated from rivers.</title>
        <authorList>
            <person name="Lu H."/>
        </authorList>
    </citation>
    <scope>NUCLEOTIDE SEQUENCE [LARGE SCALE GENOMIC DNA]</scope>
    <source>
        <strain evidence="11 12">LMG 21963</strain>
    </source>
</reference>
<comment type="function">
    <text evidence="10">CRISPR (clustered regularly interspaced short palindromic repeat), is an adaptive immune system that provides protection against mobile genetic elements (viruses, transposable elements and conjugative plasmids). CRISPR clusters contain spacers, sequences complementary to antecedent mobile elements, and target invading nucleic acids. CRISPR clusters are transcribed and processed into CRISPR RNA (crRNA). Acts as a dsDNA endonuclease. Involved in the integration of spacer DNA into the CRISPR cassette.</text>
</comment>
<gene>
    <name evidence="10 11" type="primary">cas1</name>
    <name evidence="11" type="ORF">VB264_21190</name>
</gene>
<evidence type="ECO:0000256" key="2">
    <source>
        <dbReference type="ARBA" id="ARBA00022723"/>
    </source>
</evidence>
<evidence type="ECO:0000256" key="10">
    <source>
        <dbReference type="HAMAP-Rule" id="MF_01470"/>
    </source>
</evidence>
<evidence type="ECO:0000313" key="12">
    <source>
        <dbReference type="Proteomes" id="UP001304671"/>
    </source>
</evidence>
<feature type="binding site" evidence="10">
    <location>
        <position position="166"/>
    </location>
    <ligand>
        <name>Mn(2+)</name>
        <dbReference type="ChEBI" id="CHEBI:29035"/>
    </ligand>
</feature>
<comment type="caution">
    <text evidence="11">The sequence shown here is derived from an EMBL/GenBank/DDBJ whole genome shotgun (WGS) entry which is preliminary data.</text>
</comment>
<dbReference type="Gene3D" id="3.100.10.20">
    <property type="entry name" value="CRISPR-associated endonuclease Cas1, N-terminal domain"/>
    <property type="match status" value="1"/>
</dbReference>
<keyword evidence="12" id="KW-1185">Reference proteome</keyword>
<dbReference type="Gene3D" id="1.20.120.920">
    <property type="entry name" value="CRISPR-associated endonuclease Cas1, C-terminal domain"/>
    <property type="match status" value="1"/>
</dbReference>
<comment type="subunit">
    <text evidence="9 10">Homodimer, forms a heterotetramer with a Cas2 homodimer.</text>
</comment>
<keyword evidence="6 10" id="KW-0051">Antiviral defense</keyword>
<evidence type="ECO:0000313" key="11">
    <source>
        <dbReference type="EMBL" id="MEA5260328.1"/>
    </source>
</evidence>
<keyword evidence="3 10" id="KW-0255">Endonuclease</keyword>
<dbReference type="PANTHER" id="PTHR34353:SF2">
    <property type="entry name" value="CRISPR-ASSOCIATED ENDONUCLEASE CAS1 1"/>
    <property type="match status" value="1"/>
</dbReference>
<evidence type="ECO:0000256" key="7">
    <source>
        <dbReference type="ARBA" id="ARBA00023125"/>
    </source>
</evidence>
<accession>A0ABU5QTI5</accession>
<comment type="cofactor">
    <cofactor evidence="10">
        <name>Mg(2+)</name>
        <dbReference type="ChEBI" id="CHEBI:18420"/>
    </cofactor>
    <cofactor evidence="10">
        <name>Mn(2+)</name>
        <dbReference type="ChEBI" id="CHEBI:29035"/>
    </cofactor>
</comment>
<comment type="similarity">
    <text evidence="10">Belongs to the CRISPR-associated endonuclease Cas1 family.</text>
</comment>
<proteinExistence type="inferred from homology"/>
<evidence type="ECO:0000256" key="4">
    <source>
        <dbReference type="ARBA" id="ARBA00022801"/>
    </source>
</evidence>
<organism evidence="11 12">
    <name type="scientific">Arcicella aquatica</name>
    <dbReference type="NCBI Taxonomy" id="217141"/>
    <lineage>
        <taxon>Bacteria</taxon>
        <taxon>Pseudomonadati</taxon>
        <taxon>Bacteroidota</taxon>
        <taxon>Cytophagia</taxon>
        <taxon>Cytophagales</taxon>
        <taxon>Flectobacillaceae</taxon>
        <taxon>Arcicella</taxon>
    </lineage>
</organism>